<evidence type="ECO:0000313" key="6">
    <source>
        <dbReference type="Proteomes" id="UP000694891"/>
    </source>
</evidence>
<keyword evidence="6" id="KW-1185">Reference proteome</keyword>
<dbReference type="PANTHER" id="PTHR23411">
    <property type="entry name" value="TAPASIN"/>
    <property type="match status" value="1"/>
</dbReference>
<dbReference type="InterPro" id="IPR013106">
    <property type="entry name" value="Ig_V-set"/>
</dbReference>
<accession>A0A9Y4NTR4</accession>
<dbReference type="RefSeq" id="XP_008303373.1">
    <property type="nucleotide sequence ID" value="XM_008305151.1"/>
</dbReference>
<dbReference type="SUPFAM" id="SSF48726">
    <property type="entry name" value="Immunoglobulin"/>
    <property type="match status" value="2"/>
</dbReference>
<dbReference type="CDD" id="cd05769">
    <property type="entry name" value="IgC1_TCR_beta"/>
    <property type="match status" value="1"/>
</dbReference>
<feature type="transmembrane region" description="Helical" evidence="3">
    <location>
        <begin position="272"/>
        <end position="293"/>
    </location>
</feature>
<dbReference type="InterPro" id="IPR036179">
    <property type="entry name" value="Ig-like_dom_sf"/>
</dbReference>
<keyword evidence="1" id="KW-1015">Disulfide bond</keyword>
<evidence type="ECO:0000313" key="7">
    <source>
        <dbReference type="RefSeq" id="XP_008303373.1"/>
    </source>
</evidence>
<reference evidence="7" key="1">
    <citation type="submission" date="2025-08" db="UniProtKB">
        <authorList>
            <consortium name="RefSeq"/>
        </authorList>
    </citation>
    <scope>IDENTIFICATION</scope>
</reference>
<dbReference type="FunFam" id="2.60.40.10:FF:000283">
    <property type="entry name" value="Immunoglobulin kappa constant"/>
    <property type="match status" value="1"/>
</dbReference>
<dbReference type="PROSITE" id="PS50835">
    <property type="entry name" value="IG_LIKE"/>
    <property type="match status" value="1"/>
</dbReference>
<sequence length="303" mass="33341">MIILFLTMTLNTILVSGSSLSDKVDQNPPNMYKNPEEKAKIYCSHSIATWNRILWYKQSDRQLQYLGNMVAGSALPESGLDEDVTIGGSADEGRNCTLTINSVSVSSSAVYFCAAMCSGTYPAYFGEGTKLTVLETGQPVTPPTVKIFPPSAKECRNKKDDIRKKTLVCVASGFYPDHVSVSWEKNGNGVKDGVATDSAAKRTPDKTYRITSRLRVPADDYNKLGNTFKCIVSFYNGTENVLRHASIKSIQGKSEGGMTKEKYLKHLQNAKLSYGVLIVKSCIYGAFIGFLVWKLQSSARKYS</sequence>
<protein>
    <submittedName>
        <fullName evidence="7">Uncharacterized protein LOC103374976 isoform X2</fullName>
    </submittedName>
</protein>
<dbReference type="InterPro" id="IPR003599">
    <property type="entry name" value="Ig_sub"/>
</dbReference>
<dbReference type="GeneID" id="103374976"/>
<evidence type="ECO:0000256" key="4">
    <source>
        <dbReference type="SAM" id="SignalP"/>
    </source>
</evidence>
<dbReference type="SMART" id="SM00407">
    <property type="entry name" value="IGc1"/>
    <property type="match status" value="1"/>
</dbReference>
<keyword evidence="3" id="KW-0812">Transmembrane</keyword>
<dbReference type="Gene3D" id="2.60.40.10">
    <property type="entry name" value="Immunoglobulins"/>
    <property type="match status" value="2"/>
</dbReference>
<dbReference type="Pfam" id="PF07654">
    <property type="entry name" value="C1-set"/>
    <property type="match status" value="1"/>
</dbReference>
<keyword evidence="4" id="KW-0732">Signal</keyword>
<dbReference type="SMART" id="SM00409">
    <property type="entry name" value="IG"/>
    <property type="match status" value="1"/>
</dbReference>
<keyword evidence="3" id="KW-1133">Transmembrane helix</keyword>
<feature type="chain" id="PRO_5041314988" evidence="4">
    <location>
        <begin position="18"/>
        <end position="303"/>
    </location>
</feature>
<keyword evidence="3" id="KW-0472">Membrane</keyword>
<dbReference type="Pfam" id="PF07686">
    <property type="entry name" value="V-set"/>
    <property type="match status" value="1"/>
</dbReference>
<proteinExistence type="predicted"/>
<evidence type="ECO:0000256" key="3">
    <source>
        <dbReference type="SAM" id="Phobius"/>
    </source>
</evidence>
<evidence type="ECO:0000256" key="2">
    <source>
        <dbReference type="ARBA" id="ARBA00023319"/>
    </source>
</evidence>
<dbReference type="Proteomes" id="UP000694891">
    <property type="component" value="Unplaced"/>
</dbReference>
<evidence type="ECO:0000259" key="5">
    <source>
        <dbReference type="PROSITE" id="PS50835"/>
    </source>
</evidence>
<feature type="signal peptide" evidence="4">
    <location>
        <begin position="1"/>
        <end position="17"/>
    </location>
</feature>
<organism evidence="6 7">
    <name type="scientific">Stegastes partitus</name>
    <name type="common">bicolor damselfish</name>
    <dbReference type="NCBI Taxonomy" id="144197"/>
    <lineage>
        <taxon>Eukaryota</taxon>
        <taxon>Metazoa</taxon>
        <taxon>Chordata</taxon>
        <taxon>Craniata</taxon>
        <taxon>Vertebrata</taxon>
        <taxon>Euteleostomi</taxon>
        <taxon>Actinopterygii</taxon>
        <taxon>Neopterygii</taxon>
        <taxon>Teleostei</taxon>
        <taxon>Neoteleostei</taxon>
        <taxon>Acanthomorphata</taxon>
        <taxon>Ovalentaria</taxon>
        <taxon>Pomacentridae</taxon>
        <taxon>Stegastes</taxon>
    </lineage>
</organism>
<dbReference type="InterPro" id="IPR007110">
    <property type="entry name" value="Ig-like_dom"/>
</dbReference>
<evidence type="ECO:0000256" key="1">
    <source>
        <dbReference type="ARBA" id="ARBA00023157"/>
    </source>
</evidence>
<dbReference type="InterPro" id="IPR050380">
    <property type="entry name" value="Immune_Resp_Modulators"/>
</dbReference>
<dbReference type="AlphaFoldDB" id="A0A9Y4NTR4"/>
<name>A0A9Y4NTR4_9TELE</name>
<feature type="domain" description="Ig-like" evidence="5">
    <location>
        <begin position="143"/>
        <end position="248"/>
    </location>
</feature>
<gene>
    <name evidence="7" type="primary">LOC103374976</name>
</gene>
<dbReference type="InterPro" id="IPR013783">
    <property type="entry name" value="Ig-like_fold"/>
</dbReference>
<dbReference type="InterPro" id="IPR003597">
    <property type="entry name" value="Ig_C1-set"/>
</dbReference>
<keyword evidence="2" id="KW-0393">Immunoglobulin domain</keyword>